<organism evidence="4 6">
    <name type="scientific">Prevotella communis</name>
    <dbReference type="NCBI Taxonomy" id="2913614"/>
    <lineage>
        <taxon>Bacteria</taxon>
        <taxon>Pseudomonadati</taxon>
        <taxon>Bacteroidota</taxon>
        <taxon>Bacteroidia</taxon>
        <taxon>Bacteroidales</taxon>
        <taxon>Prevotellaceae</taxon>
        <taxon>Prevotella</taxon>
    </lineage>
</organism>
<reference evidence="4 5" key="2">
    <citation type="submission" date="2016-10" db="EMBL/GenBank/DDBJ databases">
        <authorList>
            <person name="Varghese N."/>
            <person name="Submissions S."/>
        </authorList>
    </citation>
    <scope>NUCLEOTIDE SEQUENCE</scope>
    <source>
        <strain evidence="4">BP1-145</strain>
        <strain evidence="5">BP1-148</strain>
    </source>
</reference>
<evidence type="ECO:0000313" key="3">
    <source>
        <dbReference type="EMBL" id="SDH11468.1"/>
    </source>
</evidence>
<accession>A0A1G7ZS21</accession>
<dbReference type="EMBL" id="FNCQ01000017">
    <property type="protein sequence ID" value="SDH11468.1"/>
    <property type="molecule type" value="Genomic_DNA"/>
</dbReference>
<keyword evidence="2" id="KW-0472">Membrane</keyword>
<keyword evidence="5" id="KW-1185">Reference proteome</keyword>
<evidence type="ECO:0000313" key="5">
    <source>
        <dbReference type="Proteomes" id="UP000198779"/>
    </source>
</evidence>
<protein>
    <submittedName>
        <fullName evidence="4">Uncharacterized protein</fullName>
    </submittedName>
</protein>
<dbReference type="Pfam" id="PF19579">
    <property type="entry name" value="FtsL_2"/>
    <property type="match status" value="1"/>
</dbReference>
<evidence type="ECO:0000256" key="1">
    <source>
        <dbReference type="SAM" id="MobiDB-lite"/>
    </source>
</evidence>
<feature type="region of interest" description="Disordered" evidence="1">
    <location>
        <begin position="20"/>
        <end position="47"/>
    </location>
</feature>
<proteinExistence type="predicted"/>
<dbReference type="Proteomes" id="UP000198779">
    <property type="component" value="Unassembled WGS sequence"/>
</dbReference>
<name>A0A1H0D074_9BACT</name>
<dbReference type="STRING" id="645274.SAMN04487901_11714"/>
<accession>A0A1H0D074</accession>
<keyword evidence="2" id="KW-0812">Transmembrane</keyword>
<reference evidence="3 6" key="1">
    <citation type="submission" date="2016-10" db="EMBL/GenBank/DDBJ databases">
        <authorList>
            <person name="de Groot N.N."/>
        </authorList>
    </citation>
    <scope>NUCLEOTIDE SEQUENCE [LARGE SCALE GENOMIC DNA]</scope>
    <source>
        <strain evidence="6">BP1-145</strain>
        <strain evidence="3">BP1-148</strain>
    </source>
</reference>
<dbReference type="RefSeq" id="WP_091818788.1">
    <property type="nucleotide sequence ID" value="NZ_CP091791.1"/>
</dbReference>
<dbReference type="EMBL" id="FNIW01000001">
    <property type="protein sequence ID" value="SDN63542.1"/>
    <property type="molecule type" value="Genomic_DNA"/>
</dbReference>
<dbReference type="Proteomes" id="UP000199134">
    <property type="component" value="Unassembled WGS sequence"/>
</dbReference>
<keyword evidence="2" id="KW-1133">Transmembrane helix</keyword>
<evidence type="ECO:0000256" key="2">
    <source>
        <dbReference type="SAM" id="Phobius"/>
    </source>
</evidence>
<feature type="transmembrane region" description="Helical" evidence="2">
    <location>
        <begin position="86"/>
        <end position="104"/>
    </location>
</feature>
<evidence type="ECO:0000313" key="4">
    <source>
        <dbReference type="EMBL" id="SDN63542.1"/>
    </source>
</evidence>
<dbReference type="AlphaFoldDB" id="A0A1H0D074"/>
<dbReference type="InterPro" id="IPR045755">
    <property type="entry name" value="FtsL-like"/>
</dbReference>
<sequence length="170" mass="19186">MKTDENNEIEMIVETGAEPERMEPVVSGKDAATEAVGSQSQAEKPAMALKRIKESTSEDDETPVGALTLKQILGGDYLFAMVRHHVILILFVVFFFVFYIGVRYQCEQDVLEINQLEKDLVDAKYRALSSSSNLTELCRQSNVLRVLHENQDTLLHLSDQPPYIIEVPED</sequence>
<dbReference type="OrthoDB" id="1082825at2"/>
<evidence type="ECO:0000313" key="6">
    <source>
        <dbReference type="Proteomes" id="UP000199134"/>
    </source>
</evidence>
<gene>
    <name evidence="4" type="ORF">SAMN04487900_101197</name>
    <name evidence="3" type="ORF">SAMN04487901_11714</name>
</gene>